<evidence type="ECO:0000313" key="1">
    <source>
        <dbReference type="EMBL" id="ELZ06844.1"/>
    </source>
</evidence>
<dbReference type="PATRIC" id="fig|1227491.4.peg.1531"/>
<comment type="caution">
    <text evidence="1">The sequence shown here is derived from an EMBL/GenBank/DDBJ whole genome shotgun (WGS) entry which is preliminary data.</text>
</comment>
<evidence type="ECO:0000313" key="2">
    <source>
        <dbReference type="Proteomes" id="UP000011591"/>
    </source>
</evidence>
<protein>
    <submittedName>
        <fullName evidence="1">Uncharacterized protein</fullName>
    </submittedName>
</protein>
<dbReference type="Proteomes" id="UP000011591">
    <property type="component" value="Unassembled WGS sequence"/>
</dbReference>
<proteinExistence type="predicted"/>
<dbReference type="RefSeq" id="WP_006664985.1">
    <property type="nucleotide sequence ID" value="NZ_AOIP01000016.1"/>
</dbReference>
<keyword evidence="2" id="KW-1185">Reference proteome</keyword>
<dbReference type="EMBL" id="AOIP01000016">
    <property type="protein sequence ID" value="ELZ06844.1"/>
    <property type="molecule type" value="Genomic_DNA"/>
</dbReference>
<organism evidence="1 2">
    <name type="scientific">Natrialba aegyptia DSM 13077</name>
    <dbReference type="NCBI Taxonomy" id="1227491"/>
    <lineage>
        <taxon>Archaea</taxon>
        <taxon>Methanobacteriati</taxon>
        <taxon>Methanobacteriota</taxon>
        <taxon>Stenosarchaea group</taxon>
        <taxon>Halobacteria</taxon>
        <taxon>Halobacteriales</taxon>
        <taxon>Natrialbaceae</taxon>
        <taxon>Natrialba</taxon>
    </lineage>
</organism>
<reference evidence="1 2" key="1">
    <citation type="journal article" date="2014" name="PLoS Genet.">
        <title>Phylogenetically driven sequencing of extremely halophilic archaea reveals strategies for static and dynamic osmo-response.</title>
        <authorList>
            <person name="Becker E.A."/>
            <person name="Seitzer P.M."/>
            <person name="Tritt A."/>
            <person name="Larsen D."/>
            <person name="Krusor M."/>
            <person name="Yao A.I."/>
            <person name="Wu D."/>
            <person name="Madern D."/>
            <person name="Eisen J.A."/>
            <person name="Darling A.E."/>
            <person name="Facciotti M.T."/>
        </authorList>
    </citation>
    <scope>NUCLEOTIDE SEQUENCE [LARGE SCALE GENOMIC DNA]</scope>
    <source>
        <strain evidence="1 2">DSM 13077</strain>
    </source>
</reference>
<accession>M0BB02</accession>
<name>M0BB02_9EURY</name>
<dbReference type="AlphaFoldDB" id="M0BB02"/>
<gene>
    <name evidence="1" type="ORF">C480_07432</name>
</gene>
<sequence>MGDGPAAQELSESTIEEMLRSIERERESGPKLELVEATAVERGFCSVYRIIGSGGEGADRNAT</sequence>